<keyword evidence="6" id="KW-0808">Transferase</keyword>
<dbReference type="GO" id="GO:0032259">
    <property type="term" value="P:methylation"/>
    <property type="evidence" value="ECO:0007669"/>
    <property type="project" value="UniProtKB-KW"/>
</dbReference>
<dbReference type="NCBIfam" id="TIGR03439">
    <property type="entry name" value="methyl_EasF"/>
    <property type="match status" value="1"/>
</dbReference>
<evidence type="ECO:0000313" key="12">
    <source>
        <dbReference type="Proteomes" id="UP000710440"/>
    </source>
</evidence>
<proteinExistence type="inferred from homology"/>
<dbReference type="PANTHER" id="PTHR43397:SF1">
    <property type="entry name" value="ERGOTHIONEINE BIOSYNTHESIS PROTEIN 1"/>
    <property type="match status" value="1"/>
</dbReference>
<dbReference type="GeneID" id="66930895"/>
<dbReference type="Gene3D" id="3.40.50.150">
    <property type="entry name" value="Vaccinia Virus protein VP39"/>
    <property type="match status" value="1"/>
</dbReference>
<organism evidence="11 12">
    <name type="scientific">Aspergillus viridinutans</name>
    <dbReference type="NCBI Taxonomy" id="75553"/>
    <lineage>
        <taxon>Eukaryota</taxon>
        <taxon>Fungi</taxon>
        <taxon>Dikarya</taxon>
        <taxon>Ascomycota</taxon>
        <taxon>Pezizomycotina</taxon>
        <taxon>Eurotiomycetes</taxon>
        <taxon>Eurotiomycetidae</taxon>
        <taxon>Eurotiales</taxon>
        <taxon>Aspergillaceae</taxon>
        <taxon>Aspergillus</taxon>
        <taxon>Aspergillus subgen. Fumigati</taxon>
    </lineage>
</organism>
<dbReference type="InterPro" id="IPR029063">
    <property type="entry name" value="SAM-dependent_MTases_sf"/>
</dbReference>
<dbReference type="PIRSF" id="PIRSF018005">
    <property type="entry name" value="UCP018005"/>
    <property type="match status" value="1"/>
</dbReference>
<evidence type="ECO:0000256" key="5">
    <source>
        <dbReference type="ARBA" id="ARBA00022603"/>
    </source>
</evidence>
<comment type="caution">
    <text evidence="11">The sequence shown here is derived from an EMBL/GenBank/DDBJ whole genome shotgun (WGS) entry which is preliminary data.</text>
</comment>
<dbReference type="GO" id="GO:0008168">
    <property type="term" value="F:methyltransferase activity"/>
    <property type="evidence" value="ECO:0007669"/>
    <property type="project" value="UniProtKB-KW"/>
</dbReference>
<evidence type="ECO:0000256" key="3">
    <source>
        <dbReference type="ARBA" id="ARBA00011738"/>
    </source>
</evidence>
<evidence type="ECO:0000256" key="7">
    <source>
        <dbReference type="ARBA" id="ARBA00022691"/>
    </source>
</evidence>
<comment type="catalytic activity">
    <reaction evidence="9">
        <text>4-(3-methylbut-2-enyl)-L-tryptophan + S-adenosyl-L-methionine = 4-(3-methylbut-2-enyl)-L-abrine + S-adenosyl-L-homocysteine + H(+)</text>
        <dbReference type="Rhea" id="RHEA:34435"/>
        <dbReference type="ChEBI" id="CHEBI:15378"/>
        <dbReference type="ChEBI" id="CHEBI:57856"/>
        <dbReference type="ChEBI" id="CHEBI:58209"/>
        <dbReference type="ChEBI" id="CHEBI:59789"/>
        <dbReference type="ChEBI" id="CHEBI:67248"/>
        <dbReference type="EC" id="2.1.1.261"/>
    </reaction>
</comment>
<comment type="pathway">
    <text evidence="1">Alkaloid biosynthesis; ergot alkaloid biosynthesis.</text>
</comment>
<evidence type="ECO:0000256" key="4">
    <source>
        <dbReference type="ARBA" id="ARBA00022589"/>
    </source>
</evidence>
<comment type="subunit">
    <text evidence="3">Homodimer.</text>
</comment>
<dbReference type="RefSeq" id="XP_043130441.1">
    <property type="nucleotide sequence ID" value="XM_043274506.1"/>
</dbReference>
<name>A0A9P3FAH3_ASPVI</name>
<dbReference type="AlphaFoldDB" id="A0A9P3FAH3"/>
<protein>
    <recommendedName>
        <fullName evidence="8">4-dimethylallyltryptophan N-methyltransferase</fullName>
        <ecNumber evidence="8">2.1.1.261</ecNumber>
    </recommendedName>
</protein>
<reference evidence="11 12" key="1">
    <citation type="submission" date="2021-02" db="EMBL/GenBank/DDBJ databases">
        <title>Pan-genome distribution and transcriptional activeness of fungal secondary metabolism genes in Aspergillus section Fumigati.</title>
        <authorList>
            <person name="Takahashi H."/>
            <person name="Umemura M."/>
            <person name="Ninomiya A."/>
            <person name="Kusuya Y."/>
            <person name="Urayama S."/>
            <person name="Shimizu M."/>
            <person name="Watanabe A."/>
            <person name="Kamei K."/>
            <person name="Yaguchi T."/>
            <person name="Hagiwara D."/>
        </authorList>
    </citation>
    <scope>NUCLEOTIDE SEQUENCE [LARGE SCALE GENOMIC DNA]</scope>
    <source>
        <strain evidence="11 12">IFM 47045</strain>
    </source>
</reference>
<dbReference type="InterPro" id="IPR017804">
    <property type="entry name" value="MeTrfase_EgtD-like"/>
</dbReference>
<comment type="similarity">
    <text evidence="2">Belongs to the methyltransferase superfamily.</text>
</comment>
<keyword evidence="4" id="KW-0017">Alkaloid metabolism</keyword>
<dbReference type="EC" id="2.1.1.261" evidence="8"/>
<dbReference type="Pfam" id="PF10017">
    <property type="entry name" value="Methyltransf_33"/>
    <property type="match status" value="1"/>
</dbReference>
<keyword evidence="7" id="KW-0949">S-adenosyl-L-methionine</keyword>
<keyword evidence="5" id="KW-0489">Methyltransferase</keyword>
<sequence>MNGTKMNQILDIGGGKIESYNKALLEKKLLWSQEPFTTLEGHVQRVLPTPIIYGDKGLELWASITHLPSYYQTRGEAALLVENSGELARWIQKDSVLIDLGCGDIRKLKPLLEELDRTQKPVLYCPLDLSRKSIERAIEQTKLSSLPSISVTGLWGTFEDGVDWANRNCGDRPRMFLSLGSMLGNDHFEDAVARLKWLCSTGLRNEYDTILLTMDGTKDVEKICKSYDDAEGLFTQLIRQGFEVSNDVLGDNWYRQEDWTLVRRLTQNPTMHRFVLQAKHTVPCPMRDVTLRQGDEIDCYEGFKYGPEEMAKQFEAAGIRLTSATYQYLLGNADFYSLEVQNGVTV</sequence>
<accession>A0A9P3FAH3</accession>
<evidence type="ECO:0000256" key="2">
    <source>
        <dbReference type="ARBA" id="ARBA00008361"/>
    </source>
</evidence>
<dbReference type="Proteomes" id="UP000710440">
    <property type="component" value="Unassembled WGS sequence"/>
</dbReference>
<dbReference type="EMBL" id="BOPL01000013">
    <property type="protein sequence ID" value="GIK07255.1"/>
    <property type="molecule type" value="Genomic_DNA"/>
</dbReference>
<dbReference type="InterPro" id="IPR051128">
    <property type="entry name" value="EgtD_Methyltrsf_superfamily"/>
</dbReference>
<feature type="domain" description="Histidine-specific methyltransferase SAM-dependent" evidence="10">
    <location>
        <begin position="44"/>
        <end position="322"/>
    </location>
</feature>
<evidence type="ECO:0000256" key="8">
    <source>
        <dbReference type="ARBA" id="ARBA00039094"/>
    </source>
</evidence>
<dbReference type="InterPro" id="IPR019257">
    <property type="entry name" value="MeTrfase_dom"/>
</dbReference>
<evidence type="ECO:0000259" key="10">
    <source>
        <dbReference type="Pfam" id="PF10017"/>
    </source>
</evidence>
<evidence type="ECO:0000256" key="6">
    <source>
        <dbReference type="ARBA" id="ARBA00022679"/>
    </source>
</evidence>
<gene>
    <name evidence="11" type="ORF">Aspvir_002913</name>
</gene>
<evidence type="ECO:0000256" key="1">
    <source>
        <dbReference type="ARBA" id="ARBA00005107"/>
    </source>
</evidence>
<dbReference type="InterPro" id="IPR017805">
    <property type="entry name" value="SAM_MeTrfase_EasF-type_put"/>
</dbReference>
<evidence type="ECO:0000313" key="11">
    <source>
        <dbReference type="EMBL" id="GIK07255.1"/>
    </source>
</evidence>
<evidence type="ECO:0000256" key="9">
    <source>
        <dbReference type="ARBA" id="ARBA00049425"/>
    </source>
</evidence>
<keyword evidence="12" id="KW-1185">Reference proteome</keyword>
<dbReference type="PANTHER" id="PTHR43397">
    <property type="entry name" value="ERGOTHIONEINE BIOSYNTHESIS PROTEIN 1"/>
    <property type="match status" value="1"/>
</dbReference>
<dbReference type="GO" id="GO:0009820">
    <property type="term" value="P:alkaloid metabolic process"/>
    <property type="evidence" value="ECO:0007669"/>
    <property type="project" value="UniProtKB-KW"/>
</dbReference>
<dbReference type="OrthoDB" id="659at2759"/>